<evidence type="ECO:0000313" key="2">
    <source>
        <dbReference type="Proteomes" id="UP000694844"/>
    </source>
</evidence>
<protein>
    <submittedName>
        <fullName evidence="3">Uncharacterized protein LOC111132258</fullName>
    </submittedName>
</protein>
<evidence type="ECO:0000256" key="1">
    <source>
        <dbReference type="SAM" id="MobiDB-lite"/>
    </source>
</evidence>
<dbReference type="GeneID" id="111132258"/>
<feature type="compositionally biased region" description="Basic and acidic residues" evidence="1">
    <location>
        <begin position="219"/>
        <end position="229"/>
    </location>
</feature>
<dbReference type="AlphaFoldDB" id="A0A8B8E821"/>
<feature type="region of interest" description="Disordered" evidence="1">
    <location>
        <begin position="373"/>
        <end position="394"/>
    </location>
</feature>
<keyword evidence="2" id="KW-1185">Reference proteome</keyword>
<gene>
    <name evidence="3" type="primary">LOC111132258</name>
</gene>
<feature type="region of interest" description="Disordered" evidence="1">
    <location>
        <begin position="183"/>
        <end position="260"/>
    </location>
</feature>
<evidence type="ECO:0000313" key="3">
    <source>
        <dbReference type="RefSeq" id="XP_022335758.1"/>
    </source>
</evidence>
<feature type="compositionally biased region" description="Polar residues" evidence="1">
    <location>
        <begin position="183"/>
        <end position="198"/>
    </location>
</feature>
<sequence>MSQQRERTFFREQSSEFLNCKTSARYSQPANMNPSSNRRFQDDATQYGQYGAAPKRCIQRDWTNFNISNNFESTPRRRQWRKPIRSTGGGVSPLNRNNSTELCLSRVQFGDYIQFTAEEKGRSPLNRHISLVEANPGPSHVPQMWLPIPSDKEISARLETPSDFEKPIYDLRQKLDAIRQANLQHATPESSTKQSLQTLLDIPSKKRKREESEEDEDIDPPRKRIRLTDSPRCCNTTKKRRREESVDDEEIKPSRKRPRLSPQFSHSWMWVRLPNGRKVLTLVSTDYLLYNCVSQVDFWSESDAEGILFGFLPNDPWGGFPTSSQNSVPITKEVMLPPKEFVSASKPHIVDQNNNTSLHDLNWGKNNMIDHNAPLPGNSPSTSFQPYRKRMPLY</sequence>
<dbReference type="RefSeq" id="XP_022335758.1">
    <property type="nucleotide sequence ID" value="XM_022480050.1"/>
</dbReference>
<reference evidence="3" key="1">
    <citation type="submission" date="2025-08" db="UniProtKB">
        <authorList>
            <consortium name="RefSeq"/>
        </authorList>
    </citation>
    <scope>IDENTIFICATION</scope>
    <source>
        <tissue evidence="3">Whole sample</tissue>
    </source>
</reference>
<dbReference type="Proteomes" id="UP000694844">
    <property type="component" value="Chromosome 5"/>
</dbReference>
<name>A0A8B8E821_CRAVI</name>
<dbReference type="KEGG" id="cvn:111132258"/>
<proteinExistence type="predicted"/>
<organism evidence="2 3">
    <name type="scientific">Crassostrea virginica</name>
    <name type="common">Eastern oyster</name>
    <dbReference type="NCBI Taxonomy" id="6565"/>
    <lineage>
        <taxon>Eukaryota</taxon>
        <taxon>Metazoa</taxon>
        <taxon>Spiralia</taxon>
        <taxon>Lophotrochozoa</taxon>
        <taxon>Mollusca</taxon>
        <taxon>Bivalvia</taxon>
        <taxon>Autobranchia</taxon>
        <taxon>Pteriomorphia</taxon>
        <taxon>Ostreida</taxon>
        <taxon>Ostreoidea</taxon>
        <taxon>Ostreidae</taxon>
        <taxon>Crassostrea</taxon>
    </lineage>
</organism>
<accession>A0A8B8E821</accession>
<feature type="region of interest" description="Disordered" evidence="1">
    <location>
        <begin position="74"/>
        <end position="93"/>
    </location>
</feature>